<reference evidence="3 4" key="1">
    <citation type="submission" date="2016-11" db="EMBL/GenBank/DDBJ databases">
        <authorList>
            <person name="Jaros S."/>
            <person name="Januszkiewicz K."/>
            <person name="Wedrychowicz H."/>
        </authorList>
    </citation>
    <scope>NUCLEOTIDE SEQUENCE [LARGE SCALE GENOMIC DNA]</scope>
    <source>
        <strain evidence="3 4">DSM 9297</strain>
    </source>
</reference>
<accession>A0A1M5MM05</accession>
<evidence type="ECO:0000313" key="3">
    <source>
        <dbReference type="EMBL" id="SHG78410.1"/>
    </source>
</evidence>
<keyword evidence="4" id="KW-1185">Reference proteome</keyword>
<evidence type="ECO:0000256" key="1">
    <source>
        <dbReference type="SAM" id="MobiDB-lite"/>
    </source>
</evidence>
<feature type="region of interest" description="Disordered" evidence="1">
    <location>
        <begin position="563"/>
        <end position="593"/>
    </location>
</feature>
<feature type="transmembrane region" description="Helical" evidence="2">
    <location>
        <begin position="266"/>
        <end position="288"/>
    </location>
</feature>
<gene>
    <name evidence="3" type="ORF">SAMN05443636_1064</name>
</gene>
<keyword evidence="2" id="KW-0472">Membrane</keyword>
<keyword evidence="2" id="KW-0812">Transmembrane</keyword>
<dbReference type="STRING" id="43928.SAMN05443636_1064"/>
<feature type="transmembrane region" description="Helical" evidence="2">
    <location>
        <begin position="235"/>
        <end position="254"/>
    </location>
</feature>
<keyword evidence="2" id="KW-1133">Transmembrane helix</keyword>
<dbReference type="Proteomes" id="UP000184357">
    <property type="component" value="Unassembled WGS sequence"/>
</dbReference>
<dbReference type="EMBL" id="FQWV01000002">
    <property type="protein sequence ID" value="SHG78410.1"/>
    <property type="molecule type" value="Genomic_DNA"/>
</dbReference>
<name>A0A1M5MM05_9EURY</name>
<feature type="transmembrane region" description="Helical" evidence="2">
    <location>
        <begin position="294"/>
        <end position="313"/>
    </location>
</feature>
<evidence type="ECO:0000256" key="2">
    <source>
        <dbReference type="SAM" id="Phobius"/>
    </source>
</evidence>
<feature type="region of interest" description="Disordered" evidence="1">
    <location>
        <begin position="44"/>
        <end position="81"/>
    </location>
</feature>
<protein>
    <submittedName>
        <fullName evidence="3">Uncharacterized protein</fullName>
    </submittedName>
</protein>
<dbReference type="RefSeq" id="WP_073307344.1">
    <property type="nucleotide sequence ID" value="NZ_FQWV01000002.1"/>
</dbReference>
<dbReference type="OrthoDB" id="220795at2157"/>
<organism evidence="3 4">
    <name type="scientific">Halobaculum gomorrense</name>
    <dbReference type="NCBI Taxonomy" id="43928"/>
    <lineage>
        <taxon>Archaea</taxon>
        <taxon>Methanobacteriati</taxon>
        <taxon>Methanobacteriota</taxon>
        <taxon>Stenosarchaea group</taxon>
        <taxon>Halobacteria</taxon>
        <taxon>Halobacteriales</taxon>
        <taxon>Haloferacaceae</taxon>
        <taxon>Halobaculum</taxon>
    </lineage>
</organism>
<proteinExistence type="predicted"/>
<evidence type="ECO:0000313" key="4">
    <source>
        <dbReference type="Proteomes" id="UP000184357"/>
    </source>
</evidence>
<dbReference type="AlphaFoldDB" id="A0A1M5MM05"/>
<sequence length="593" mass="63161">MKRGVAVAVTAFLVVSAVAPAVAAAVGAPSGGSATVSTSPIVAQQSANNSTTPTEPTWEPPGPFSYRELTTGGTHDADAPPAARSLGMGGIILRYVPVSPLQTSAQPLKSGQRLETDYIQAYTATYGDAVGEYQFVVVFWEKQTKRVNGTTVSYAANQSVQRISFQTSEGYATSQLKLRSHFEDSVRATAWIEHNGERVQGARWLFSHRSNPLTASPAYPINGKGDIWRWASVNLILPALAGTLVSGATARHVLDRVVVSAQKSEIFWGVSLALVIAAAVGVATWQTAVVLANAPFVVGILMGAVAFPVMLSLRDADVTQAGFFRREVHNDAVSPGGEGRPGTRRVSNTLKDVIEHDDTLYAPAKSIRSMLARYWAAPASVPVEEMRSYDSGDGDLGRLFEVDPESDKVLKHTPARLTFAPTVLREVDDDELADAPEGGIAAVPKAISVQLSNLATRINWRFVTIALGGGAVVYGVGMAVFNAPLIAGGAALLPALVGGTEARDGRLDVDWGPTHYEDVRAIVATERDEYKDRSTYDALLEAITEIEFDQHKRALQFADKLRSQAQELSDETHGGPPVADDAASEPSTGVADD</sequence>